<dbReference type="Pfam" id="PF01546">
    <property type="entry name" value="Peptidase_M20"/>
    <property type="match status" value="1"/>
</dbReference>
<feature type="domain" description="Peptidase M20 dimerisation" evidence="1">
    <location>
        <begin position="198"/>
        <end position="283"/>
    </location>
</feature>
<name>A0ABX1G0Y6_9MICC</name>
<evidence type="ECO:0000313" key="3">
    <source>
        <dbReference type="Proteomes" id="UP000746595"/>
    </source>
</evidence>
<dbReference type="NCBIfam" id="TIGR01891">
    <property type="entry name" value="amidohydrolases"/>
    <property type="match status" value="1"/>
</dbReference>
<reference evidence="2 3" key="1">
    <citation type="submission" date="2020-04" db="EMBL/GenBank/DDBJ databases">
        <title>Paeniglutamicibacter sp. ANT13_2, a novel actinomycete isolated from sediment in Antarctica.</title>
        <authorList>
            <person name="Sakdapetsiri C."/>
            <person name="Pinyakong O."/>
        </authorList>
    </citation>
    <scope>NUCLEOTIDE SEQUENCE [LARGE SCALE GENOMIC DNA]</scope>
    <source>
        <strain evidence="2 3">ANT13_2</strain>
    </source>
</reference>
<dbReference type="Gene3D" id="3.30.70.360">
    <property type="match status" value="1"/>
</dbReference>
<dbReference type="InterPro" id="IPR011650">
    <property type="entry name" value="Peptidase_M20_dimer"/>
</dbReference>
<dbReference type="Proteomes" id="UP000746595">
    <property type="component" value="Unassembled WGS sequence"/>
</dbReference>
<evidence type="ECO:0000259" key="1">
    <source>
        <dbReference type="Pfam" id="PF07687"/>
    </source>
</evidence>
<evidence type="ECO:0000313" key="2">
    <source>
        <dbReference type="EMBL" id="NKG19902.1"/>
    </source>
</evidence>
<gene>
    <name evidence="2" type="ORF">HED64_04150</name>
</gene>
<dbReference type="RefSeq" id="WP_168150792.1">
    <property type="nucleotide sequence ID" value="NZ_JAAWVT010000001.1"/>
</dbReference>
<protein>
    <submittedName>
        <fullName evidence="2">Amidohydrolase</fullName>
    </submittedName>
</protein>
<dbReference type="CDD" id="cd03886">
    <property type="entry name" value="M20_Acy1"/>
    <property type="match status" value="1"/>
</dbReference>
<dbReference type="PANTHER" id="PTHR11014">
    <property type="entry name" value="PEPTIDASE M20 FAMILY MEMBER"/>
    <property type="match status" value="1"/>
</dbReference>
<proteinExistence type="predicted"/>
<dbReference type="SUPFAM" id="SSF55031">
    <property type="entry name" value="Bacterial exopeptidase dimerisation domain"/>
    <property type="match status" value="1"/>
</dbReference>
<dbReference type="Pfam" id="PF07687">
    <property type="entry name" value="M20_dimer"/>
    <property type="match status" value="1"/>
</dbReference>
<organism evidence="2 3">
    <name type="scientific">Paeniglutamicibacter terrestris</name>
    <dbReference type="NCBI Taxonomy" id="2723403"/>
    <lineage>
        <taxon>Bacteria</taxon>
        <taxon>Bacillati</taxon>
        <taxon>Actinomycetota</taxon>
        <taxon>Actinomycetes</taxon>
        <taxon>Micrococcales</taxon>
        <taxon>Micrococcaceae</taxon>
        <taxon>Paeniglutamicibacter</taxon>
    </lineage>
</organism>
<dbReference type="PANTHER" id="PTHR11014:SF63">
    <property type="entry name" value="METALLOPEPTIDASE, PUTATIVE (AFU_ORTHOLOGUE AFUA_6G09600)-RELATED"/>
    <property type="match status" value="1"/>
</dbReference>
<dbReference type="Gene3D" id="3.40.630.10">
    <property type="entry name" value="Zn peptidases"/>
    <property type="match status" value="1"/>
</dbReference>
<dbReference type="SUPFAM" id="SSF53187">
    <property type="entry name" value="Zn-dependent exopeptidases"/>
    <property type="match status" value="1"/>
</dbReference>
<dbReference type="InterPro" id="IPR017439">
    <property type="entry name" value="Amidohydrolase"/>
</dbReference>
<comment type="caution">
    <text evidence="2">The sequence shown here is derived from an EMBL/GenBank/DDBJ whole genome shotgun (WGS) entry which is preliminary data.</text>
</comment>
<dbReference type="InterPro" id="IPR002933">
    <property type="entry name" value="Peptidase_M20"/>
</dbReference>
<dbReference type="InterPro" id="IPR036264">
    <property type="entry name" value="Bact_exopeptidase_dim_dom"/>
</dbReference>
<dbReference type="EMBL" id="JAAWVT010000001">
    <property type="protein sequence ID" value="NKG19902.1"/>
    <property type="molecule type" value="Genomic_DNA"/>
</dbReference>
<dbReference type="PIRSF" id="PIRSF005962">
    <property type="entry name" value="Pept_M20D_amidohydro"/>
    <property type="match status" value="1"/>
</dbReference>
<accession>A0ABX1G0Y6</accession>
<keyword evidence="3" id="KW-1185">Reference proteome</keyword>
<sequence>MSHLHNARQLEPELIRLRHALHQEPEIGLDLPRTQERVLSELEDLPLEITLGRQLSSIGGVLRGTADAAGTHTSDRPVVLLRGDMDGLPVQERTNVQYSSRIDGAMHACGHDLHTAMLAGAARLLAERQSQLPGDVVFMFQPGEEGCNGAGIMIDEGILDLAGRRVDAAFGMHVFSGQTDHGNFLTRPGIMMSASDTLIVTVQGTGGHGSAPYKAQDPIAVVTEMISALQVAVTRQFDIFDPVVITVGLLRAGTASNIIPDSAYFEASVRTFSEASRDRLKRLAPQLLGGIARAHGLDADVEFRPRYPATVNNDAEAQVVMDTAAELFGTERIIQMKQPLAASEDFSRVLNQVPGAFVGLGAAAPGVDPNSVQFNHSPFASFDDGVLAEGAALYAQLAENRLQQLAHERRVVATAVEVHQ</sequence>